<sequence>MNLPLSAMSLHTPSMISLLPSRPALPSLRKVYQRVMDSFGET</sequence>
<dbReference type="Proteomes" id="UP001164929">
    <property type="component" value="Chromosome 8"/>
</dbReference>
<name>A0AAD6QDA9_9ROSI</name>
<evidence type="ECO:0000313" key="2">
    <source>
        <dbReference type="Proteomes" id="UP001164929"/>
    </source>
</evidence>
<gene>
    <name evidence="1" type="ORF">NC653_021173</name>
</gene>
<keyword evidence="2" id="KW-1185">Reference proteome</keyword>
<dbReference type="AlphaFoldDB" id="A0AAD6QDA9"/>
<dbReference type="EMBL" id="JAQIZT010000008">
    <property type="protein sequence ID" value="KAJ6988161.1"/>
    <property type="molecule type" value="Genomic_DNA"/>
</dbReference>
<accession>A0AAD6QDA9</accession>
<proteinExistence type="predicted"/>
<reference evidence="1" key="1">
    <citation type="journal article" date="2023" name="Mol. Ecol. Resour.">
        <title>Chromosome-level genome assembly of a triploid poplar Populus alba 'Berolinensis'.</title>
        <authorList>
            <person name="Chen S."/>
            <person name="Yu Y."/>
            <person name="Wang X."/>
            <person name="Wang S."/>
            <person name="Zhang T."/>
            <person name="Zhou Y."/>
            <person name="He R."/>
            <person name="Meng N."/>
            <person name="Wang Y."/>
            <person name="Liu W."/>
            <person name="Liu Z."/>
            <person name="Liu J."/>
            <person name="Guo Q."/>
            <person name="Huang H."/>
            <person name="Sederoff R.R."/>
            <person name="Wang G."/>
            <person name="Qu G."/>
            <person name="Chen S."/>
        </authorList>
    </citation>
    <scope>NUCLEOTIDE SEQUENCE</scope>
    <source>
        <strain evidence="1">SC-2020</strain>
    </source>
</reference>
<organism evidence="1 2">
    <name type="scientific">Populus alba x Populus x berolinensis</name>
    <dbReference type="NCBI Taxonomy" id="444605"/>
    <lineage>
        <taxon>Eukaryota</taxon>
        <taxon>Viridiplantae</taxon>
        <taxon>Streptophyta</taxon>
        <taxon>Embryophyta</taxon>
        <taxon>Tracheophyta</taxon>
        <taxon>Spermatophyta</taxon>
        <taxon>Magnoliopsida</taxon>
        <taxon>eudicotyledons</taxon>
        <taxon>Gunneridae</taxon>
        <taxon>Pentapetalae</taxon>
        <taxon>rosids</taxon>
        <taxon>fabids</taxon>
        <taxon>Malpighiales</taxon>
        <taxon>Salicaceae</taxon>
        <taxon>Saliceae</taxon>
        <taxon>Populus</taxon>
    </lineage>
</organism>
<evidence type="ECO:0000313" key="1">
    <source>
        <dbReference type="EMBL" id="KAJ6988161.1"/>
    </source>
</evidence>
<comment type="caution">
    <text evidence="1">The sequence shown here is derived from an EMBL/GenBank/DDBJ whole genome shotgun (WGS) entry which is preliminary data.</text>
</comment>
<protein>
    <submittedName>
        <fullName evidence="1">Uncharacterized protein</fullName>
    </submittedName>
</protein>